<evidence type="ECO:0000313" key="1">
    <source>
        <dbReference type="EMBL" id="POM77687.1"/>
    </source>
</evidence>
<keyword evidence="2" id="KW-1185">Reference proteome</keyword>
<sequence length="61" mass="6839">MGACFPDQKSCTIAMHPYAVNHNMKFEGGGNAEVSVCRWRRLSLRSYNAKITGASTERLLY</sequence>
<protein>
    <submittedName>
        <fullName evidence="1">Uncharacterized protein</fullName>
    </submittedName>
</protein>
<organism evidence="1 2">
    <name type="scientific">Phytophthora palmivora</name>
    <dbReference type="NCBI Taxonomy" id="4796"/>
    <lineage>
        <taxon>Eukaryota</taxon>
        <taxon>Sar</taxon>
        <taxon>Stramenopiles</taxon>
        <taxon>Oomycota</taxon>
        <taxon>Peronosporomycetes</taxon>
        <taxon>Peronosporales</taxon>
        <taxon>Peronosporaceae</taxon>
        <taxon>Phytophthora</taxon>
    </lineage>
</organism>
<reference evidence="1 2" key="1">
    <citation type="journal article" date="2017" name="Genome Biol. Evol.">
        <title>Phytophthora megakarya and P. palmivora, closely related causal agents of cacao black pod rot, underwent increases in genome sizes and gene numbers by different mechanisms.</title>
        <authorList>
            <person name="Ali S.S."/>
            <person name="Shao J."/>
            <person name="Lary D.J."/>
            <person name="Kronmiller B."/>
            <person name="Shen D."/>
            <person name="Strem M.D."/>
            <person name="Amoako-Attah I."/>
            <person name="Akrofi A.Y."/>
            <person name="Begoude B.A."/>
            <person name="Ten Hoopen G.M."/>
            <person name="Coulibaly K."/>
            <person name="Kebe B.I."/>
            <person name="Melnick R.L."/>
            <person name="Guiltinan M.J."/>
            <person name="Tyler B.M."/>
            <person name="Meinhardt L.W."/>
            <person name="Bailey B.A."/>
        </authorList>
    </citation>
    <scope>NUCLEOTIDE SEQUENCE [LARGE SCALE GENOMIC DNA]</scope>
    <source>
        <strain evidence="2">sbr112.9</strain>
    </source>
</reference>
<dbReference type="EMBL" id="NCKW01002399">
    <property type="protein sequence ID" value="POM77687.1"/>
    <property type="molecule type" value="Genomic_DNA"/>
</dbReference>
<comment type="caution">
    <text evidence="1">The sequence shown here is derived from an EMBL/GenBank/DDBJ whole genome shotgun (WGS) entry which is preliminary data.</text>
</comment>
<name>A0A2P4YIR2_9STRA</name>
<gene>
    <name evidence="1" type="ORF">PHPALM_4891</name>
</gene>
<proteinExistence type="predicted"/>
<accession>A0A2P4YIR2</accession>
<dbReference type="AlphaFoldDB" id="A0A2P4YIR2"/>
<evidence type="ECO:0000313" key="2">
    <source>
        <dbReference type="Proteomes" id="UP000237271"/>
    </source>
</evidence>
<dbReference type="Proteomes" id="UP000237271">
    <property type="component" value="Unassembled WGS sequence"/>
</dbReference>